<feature type="compositionally biased region" description="Basic and acidic residues" evidence="3">
    <location>
        <begin position="610"/>
        <end position="640"/>
    </location>
</feature>
<feature type="compositionally biased region" description="Low complexity" evidence="3">
    <location>
        <begin position="815"/>
        <end position="827"/>
    </location>
</feature>
<dbReference type="InterPro" id="IPR019579">
    <property type="entry name" value="FAM161A/B"/>
</dbReference>
<dbReference type="PANTHER" id="PTHR21501:SF1">
    <property type="entry name" value="PROTEIN FAM-161"/>
    <property type="match status" value="1"/>
</dbReference>
<dbReference type="GO" id="GO:0044782">
    <property type="term" value="P:cilium organization"/>
    <property type="evidence" value="ECO:0007669"/>
    <property type="project" value="TreeGrafter"/>
</dbReference>
<dbReference type="OrthoDB" id="542848at2759"/>
<feature type="compositionally biased region" description="Gly residues" evidence="3">
    <location>
        <begin position="314"/>
        <end position="324"/>
    </location>
</feature>
<feature type="region of interest" description="Disordered" evidence="3">
    <location>
        <begin position="47"/>
        <end position="187"/>
    </location>
</feature>
<evidence type="ECO:0000256" key="3">
    <source>
        <dbReference type="SAM" id="MobiDB-lite"/>
    </source>
</evidence>
<feature type="region of interest" description="Disordered" evidence="3">
    <location>
        <begin position="312"/>
        <end position="331"/>
    </location>
</feature>
<feature type="region of interest" description="Disordered" evidence="3">
    <location>
        <begin position="210"/>
        <end position="249"/>
    </location>
</feature>
<keyword evidence="5" id="KW-1185">Reference proteome</keyword>
<accession>A0A0D2KAY5</accession>
<feature type="region of interest" description="Disordered" evidence="3">
    <location>
        <begin position="699"/>
        <end position="725"/>
    </location>
</feature>
<dbReference type="AlphaFoldDB" id="A0A0D2KAY5"/>
<organism evidence="4 5">
    <name type="scientific">Monoraphidium neglectum</name>
    <dbReference type="NCBI Taxonomy" id="145388"/>
    <lineage>
        <taxon>Eukaryota</taxon>
        <taxon>Viridiplantae</taxon>
        <taxon>Chlorophyta</taxon>
        <taxon>core chlorophytes</taxon>
        <taxon>Chlorophyceae</taxon>
        <taxon>CS clade</taxon>
        <taxon>Sphaeropleales</taxon>
        <taxon>Selenastraceae</taxon>
        <taxon>Monoraphidium</taxon>
    </lineage>
</organism>
<dbReference type="GeneID" id="25726670"/>
<dbReference type="Pfam" id="PF10595">
    <property type="entry name" value="FAM161A_B"/>
    <property type="match status" value="1"/>
</dbReference>
<feature type="compositionally biased region" description="Basic and acidic residues" evidence="3">
    <location>
        <begin position="175"/>
        <end position="187"/>
    </location>
</feature>
<dbReference type="Proteomes" id="UP000054498">
    <property type="component" value="Unassembled WGS sequence"/>
</dbReference>
<comment type="similarity">
    <text evidence="1">Belongs to the FAM161 family.</text>
</comment>
<feature type="compositionally biased region" description="Basic and acidic residues" evidence="3">
    <location>
        <begin position="424"/>
        <end position="444"/>
    </location>
</feature>
<feature type="region of interest" description="Disordered" evidence="3">
    <location>
        <begin position="590"/>
        <end position="676"/>
    </location>
</feature>
<dbReference type="STRING" id="145388.A0A0D2KAY5"/>
<gene>
    <name evidence="4" type="ORF">MNEG_0552</name>
</gene>
<dbReference type="RefSeq" id="XP_013906417.1">
    <property type="nucleotide sequence ID" value="XM_014050963.1"/>
</dbReference>
<dbReference type="KEGG" id="mng:MNEG_0552"/>
<feature type="region of interest" description="Disordered" evidence="3">
    <location>
        <begin position="766"/>
        <end position="871"/>
    </location>
</feature>
<feature type="compositionally biased region" description="Low complexity" evidence="3">
    <location>
        <begin position="57"/>
        <end position="66"/>
    </location>
</feature>
<evidence type="ECO:0000256" key="1">
    <source>
        <dbReference type="ARBA" id="ARBA00006663"/>
    </source>
</evidence>
<dbReference type="EMBL" id="KK100265">
    <property type="protein sequence ID" value="KIZ07398.1"/>
    <property type="molecule type" value="Genomic_DNA"/>
</dbReference>
<feature type="region of interest" description="Disordered" evidence="3">
    <location>
        <begin position="512"/>
        <end position="566"/>
    </location>
</feature>
<feature type="compositionally biased region" description="Basic and acidic residues" evidence="3">
    <location>
        <begin position="860"/>
        <end position="871"/>
    </location>
</feature>
<dbReference type="PANTHER" id="PTHR21501">
    <property type="entry name" value="PROTEIN FAM-161"/>
    <property type="match status" value="1"/>
</dbReference>
<evidence type="ECO:0000313" key="5">
    <source>
        <dbReference type="Proteomes" id="UP000054498"/>
    </source>
</evidence>
<feature type="compositionally biased region" description="Gly residues" evidence="3">
    <location>
        <begin position="664"/>
        <end position="674"/>
    </location>
</feature>
<proteinExistence type="inferred from homology"/>
<name>A0A0D2KAY5_9CHLO</name>
<feature type="compositionally biased region" description="Basic and acidic residues" evidence="3">
    <location>
        <begin position="155"/>
        <end position="166"/>
    </location>
</feature>
<protein>
    <submittedName>
        <fullName evidence="4">Uncharacterized protein</fullName>
    </submittedName>
</protein>
<dbReference type="GO" id="GO:0005856">
    <property type="term" value="C:cytoskeleton"/>
    <property type="evidence" value="ECO:0007669"/>
    <property type="project" value="UniProtKB-ARBA"/>
</dbReference>
<feature type="compositionally biased region" description="Low complexity" evidence="3">
    <location>
        <begin position="80"/>
        <end position="108"/>
    </location>
</feature>
<evidence type="ECO:0000313" key="4">
    <source>
        <dbReference type="EMBL" id="KIZ07398.1"/>
    </source>
</evidence>
<feature type="compositionally biased region" description="Low complexity" evidence="3">
    <location>
        <begin position="835"/>
        <end position="845"/>
    </location>
</feature>
<feature type="compositionally biased region" description="Low complexity" evidence="3">
    <location>
        <begin position="213"/>
        <end position="238"/>
    </location>
</feature>
<feature type="compositionally biased region" description="Basic and acidic residues" evidence="3">
    <location>
        <begin position="47"/>
        <end position="56"/>
    </location>
</feature>
<feature type="region of interest" description="Disordered" evidence="3">
    <location>
        <begin position="419"/>
        <end position="451"/>
    </location>
</feature>
<reference evidence="4 5" key="1">
    <citation type="journal article" date="2013" name="BMC Genomics">
        <title>Reconstruction of the lipid metabolism for the microalga Monoraphidium neglectum from its genome sequence reveals characteristics suitable for biofuel production.</title>
        <authorList>
            <person name="Bogen C."/>
            <person name="Al-Dilaimi A."/>
            <person name="Albersmeier A."/>
            <person name="Wichmann J."/>
            <person name="Grundmann M."/>
            <person name="Rupp O."/>
            <person name="Lauersen K.J."/>
            <person name="Blifernez-Klassen O."/>
            <person name="Kalinowski J."/>
            <person name="Goesmann A."/>
            <person name="Mussgnug J.H."/>
            <person name="Kruse O."/>
        </authorList>
    </citation>
    <scope>NUCLEOTIDE SEQUENCE [LARGE SCALE GENOMIC DNA]</scope>
    <source>
        <strain evidence="4 5">SAG 48.87</strain>
    </source>
</reference>
<evidence type="ECO:0000256" key="2">
    <source>
        <dbReference type="ARBA" id="ARBA00023054"/>
    </source>
</evidence>
<dbReference type="InterPro" id="IPR051655">
    <property type="entry name" value="FAM161"/>
</dbReference>
<sequence length="909" mass="96413">MAPDSSHAPVPAQAPVKQQLWSFDPAHPALAERHYLRTACQDEALKKMQAKEEADQLRLQAQAAARSPHRHQPAAPCSGPARLRPGSASAAARAWRPASAGVASSPSVTRQGPLAPAGLEQTFPRDDSGKRGGGGSGVDDVSDDEAAFKAGYDSDLEREAAAREAAKSSGQRAAEAAERRRRAAMDEEEARRARWLEENAWMDAYRSHPRHTAPGAAAAPGPCSRRPTSAGLAAAASTGDEREDDRDDGLGAAAADTARAAALSPADEALLRRPFMPIVSQEFPHYAVAVDALHEAAEAGGAAGLRFALDAASGSGGASSGGRRPGSAPQFRTTVARPFGFEGRALSRPQLIASVKAEQDRELRRREEAAVRRIRFKANPVPPSTLEPRYDAILAGQAARREAGHSQSMAALTATEQPFSFYTRDQDREAQREQQRRAAKDPSRFQRPFKAAPIPKHVGERLFDAMRVDEEARRLAARVRAEMARERARERLEETWKARQAAAAAAYRERLMGTGPPSATATPRRHSAASLPDGDTACRPATGPQRRRPRSAAQQAWKGAPRRVNGRVVSQPVPDFASLHSAWERRLAAAKESNQRRATVPQEFNLNGSTREEQATREARAAERRARIADEAADDKHQLPESRWTFTGPRAPVTPTPPPSAAAAGGGGARGAGAAGRARLEVGDTLAARLKREATRRALNEGRYESEEARASRRADEERSEARDAAKRAAAVRSAAQRYALAEKLQSAALAVAAGLAPGATAEPVAGGAEGGAGVSAPSSPSGRGSGHGESEGRSGSRGRGLTSTAEWRRRAEDVAAFGAAARSRSPSPRPPSRGPSGPAAVPPVRHGRGGGGGSSSGTSERRASLRGRREAPVMHIEARHAQAAAQAHRLVEDALLAQGIDALRYVKG</sequence>
<dbReference type="GO" id="GO:0005929">
    <property type="term" value="C:cilium"/>
    <property type="evidence" value="ECO:0007669"/>
    <property type="project" value="TreeGrafter"/>
</dbReference>
<keyword evidence="2" id="KW-0175">Coiled coil</keyword>